<evidence type="ECO:0000313" key="7">
    <source>
        <dbReference type="EMBL" id="MEK0083460.1"/>
    </source>
</evidence>
<name>A0ABU8XSQ2_9PROT</name>
<dbReference type="PROSITE" id="PS00211">
    <property type="entry name" value="ABC_TRANSPORTER_1"/>
    <property type="match status" value="1"/>
</dbReference>
<keyword evidence="3" id="KW-0536">Nodulation</keyword>
<keyword evidence="2" id="KW-0813">Transport</keyword>
<dbReference type="InterPro" id="IPR050763">
    <property type="entry name" value="ABC_transporter_ATP-binding"/>
</dbReference>
<evidence type="ECO:0000313" key="8">
    <source>
        <dbReference type="Proteomes" id="UP001375743"/>
    </source>
</evidence>
<protein>
    <submittedName>
        <fullName evidence="7">ABC transporter ATP-binding protein</fullName>
    </submittedName>
</protein>
<dbReference type="Gene3D" id="3.40.50.300">
    <property type="entry name" value="P-loop containing nucleotide triphosphate hydrolases"/>
    <property type="match status" value="1"/>
</dbReference>
<dbReference type="Pfam" id="PF00005">
    <property type="entry name" value="ABC_tran"/>
    <property type="match status" value="1"/>
</dbReference>
<comment type="caution">
    <text evidence="7">The sequence shown here is derived from an EMBL/GenBank/DDBJ whole genome shotgun (WGS) entry which is preliminary data.</text>
</comment>
<dbReference type="InterPro" id="IPR003593">
    <property type="entry name" value="AAA+_ATPase"/>
</dbReference>
<keyword evidence="4" id="KW-0547">Nucleotide-binding</keyword>
<dbReference type="GO" id="GO:0005524">
    <property type="term" value="F:ATP binding"/>
    <property type="evidence" value="ECO:0007669"/>
    <property type="project" value="UniProtKB-KW"/>
</dbReference>
<evidence type="ECO:0000256" key="4">
    <source>
        <dbReference type="ARBA" id="ARBA00022741"/>
    </source>
</evidence>
<dbReference type="InterPro" id="IPR027417">
    <property type="entry name" value="P-loop_NTPase"/>
</dbReference>
<evidence type="ECO:0000256" key="2">
    <source>
        <dbReference type="ARBA" id="ARBA00022448"/>
    </source>
</evidence>
<reference evidence="7 8" key="1">
    <citation type="submission" date="2024-01" db="EMBL/GenBank/DDBJ databases">
        <title>Multi-omics insights into the function and evolution of sodium benzoate biodegradation pathways in Benzoatithermus flavus gen. nov., sp. nov. from hot spring.</title>
        <authorList>
            <person name="Hu C.-J."/>
            <person name="Li W.-J."/>
        </authorList>
    </citation>
    <scope>NUCLEOTIDE SEQUENCE [LARGE SCALE GENOMIC DNA]</scope>
    <source>
        <strain evidence="7 8">SYSU G07066</strain>
    </source>
</reference>
<dbReference type="PROSITE" id="PS50893">
    <property type="entry name" value="ABC_TRANSPORTER_2"/>
    <property type="match status" value="1"/>
</dbReference>
<dbReference type="InterPro" id="IPR017871">
    <property type="entry name" value="ABC_transporter-like_CS"/>
</dbReference>
<comment type="similarity">
    <text evidence="1">Belongs to the ABC transporter superfamily.</text>
</comment>
<dbReference type="CDD" id="cd03230">
    <property type="entry name" value="ABC_DR_subfamily_A"/>
    <property type="match status" value="1"/>
</dbReference>
<evidence type="ECO:0000256" key="3">
    <source>
        <dbReference type="ARBA" id="ARBA00022458"/>
    </source>
</evidence>
<dbReference type="SUPFAM" id="SSF52540">
    <property type="entry name" value="P-loop containing nucleoside triphosphate hydrolases"/>
    <property type="match status" value="1"/>
</dbReference>
<accession>A0ABU8XSQ2</accession>
<evidence type="ECO:0000259" key="6">
    <source>
        <dbReference type="PROSITE" id="PS50893"/>
    </source>
</evidence>
<dbReference type="PANTHER" id="PTHR42711">
    <property type="entry name" value="ABC TRANSPORTER ATP-BINDING PROTEIN"/>
    <property type="match status" value="1"/>
</dbReference>
<sequence length="270" mass="29500">MLDDAKLLAAAPQEAMPLSGEPPAILVEGLSKRYGEVVAVEDLGFTVGRRRTVALLGPNGAGKTTTMAMLLGLLAPTSGTIRILGELMPKGRHKVLPRMNFTSPYVDLPQRLTVLQNLKVYAELYAVPRPKERIAALAAALDLEGFLNRPFGRLSAGQKTRVLLAKALINEPELLLLDEPTASLDPDTADQIRGHLEAYQARTHATVLLASHNMGEVERLAHHVLMLKQGRLVDQGSPADLLARYGRDDLEEVFLDIARDRRRPDGRESA</sequence>
<feature type="domain" description="ABC transporter" evidence="6">
    <location>
        <begin position="25"/>
        <end position="254"/>
    </location>
</feature>
<evidence type="ECO:0000256" key="5">
    <source>
        <dbReference type="ARBA" id="ARBA00022840"/>
    </source>
</evidence>
<proteinExistence type="inferred from homology"/>
<evidence type="ECO:0000256" key="1">
    <source>
        <dbReference type="ARBA" id="ARBA00005417"/>
    </source>
</evidence>
<gene>
    <name evidence="7" type="ORF">U1T56_09880</name>
</gene>
<keyword evidence="8" id="KW-1185">Reference proteome</keyword>
<dbReference type="Proteomes" id="UP001375743">
    <property type="component" value="Unassembled WGS sequence"/>
</dbReference>
<organism evidence="7 8">
    <name type="scientific">Benzoatithermus flavus</name>
    <dbReference type="NCBI Taxonomy" id="3108223"/>
    <lineage>
        <taxon>Bacteria</taxon>
        <taxon>Pseudomonadati</taxon>
        <taxon>Pseudomonadota</taxon>
        <taxon>Alphaproteobacteria</taxon>
        <taxon>Geminicoccales</taxon>
        <taxon>Geminicoccaceae</taxon>
        <taxon>Benzoatithermus</taxon>
    </lineage>
</organism>
<dbReference type="EMBL" id="JBBLZC010000008">
    <property type="protein sequence ID" value="MEK0083460.1"/>
    <property type="molecule type" value="Genomic_DNA"/>
</dbReference>
<dbReference type="InterPro" id="IPR003439">
    <property type="entry name" value="ABC_transporter-like_ATP-bd"/>
</dbReference>
<keyword evidence="5 7" id="KW-0067">ATP-binding</keyword>
<dbReference type="PANTHER" id="PTHR42711:SF5">
    <property type="entry name" value="ABC TRANSPORTER ATP-BINDING PROTEIN NATA"/>
    <property type="match status" value="1"/>
</dbReference>
<dbReference type="SMART" id="SM00382">
    <property type="entry name" value="AAA"/>
    <property type="match status" value="1"/>
</dbReference>